<dbReference type="Proteomes" id="UP001215598">
    <property type="component" value="Unassembled WGS sequence"/>
</dbReference>
<dbReference type="Gene3D" id="3.80.10.10">
    <property type="entry name" value="Ribonuclease Inhibitor"/>
    <property type="match status" value="1"/>
</dbReference>
<proteinExistence type="predicted"/>
<comment type="caution">
    <text evidence="1">The sequence shown here is derived from an EMBL/GenBank/DDBJ whole genome shotgun (WGS) entry which is preliminary data.</text>
</comment>
<evidence type="ECO:0008006" key="3">
    <source>
        <dbReference type="Google" id="ProtNLM"/>
    </source>
</evidence>
<dbReference type="EMBL" id="JARKIB010000106">
    <property type="protein sequence ID" value="KAJ7739590.1"/>
    <property type="molecule type" value="Genomic_DNA"/>
</dbReference>
<keyword evidence="2" id="KW-1185">Reference proteome</keyword>
<dbReference type="InterPro" id="IPR032675">
    <property type="entry name" value="LRR_dom_sf"/>
</dbReference>
<organism evidence="1 2">
    <name type="scientific">Mycena metata</name>
    <dbReference type="NCBI Taxonomy" id="1033252"/>
    <lineage>
        <taxon>Eukaryota</taxon>
        <taxon>Fungi</taxon>
        <taxon>Dikarya</taxon>
        <taxon>Basidiomycota</taxon>
        <taxon>Agaricomycotina</taxon>
        <taxon>Agaricomycetes</taxon>
        <taxon>Agaricomycetidae</taxon>
        <taxon>Agaricales</taxon>
        <taxon>Marasmiineae</taxon>
        <taxon>Mycenaceae</taxon>
        <taxon>Mycena</taxon>
    </lineage>
</organism>
<accession>A0AAD7N004</accession>
<dbReference type="SUPFAM" id="SSF52047">
    <property type="entry name" value="RNI-like"/>
    <property type="match status" value="1"/>
</dbReference>
<evidence type="ECO:0000313" key="1">
    <source>
        <dbReference type="EMBL" id="KAJ7739590.1"/>
    </source>
</evidence>
<protein>
    <recommendedName>
        <fullName evidence="3">F-box domain-containing protein</fullName>
    </recommendedName>
</protein>
<reference evidence="1" key="1">
    <citation type="submission" date="2023-03" db="EMBL/GenBank/DDBJ databases">
        <title>Massive genome expansion in bonnet fungi (Mycena s.s.) driven by repeated elements and novel gene families across ecological guilds.</title>
        <authorList>
            <consortium name="Lawrence Berkeley National Laboratory"/>
            <person name="Harder C.B."/>
            <person name="Miyauchi S."/>
            <person name="Viragh M."/>
            <person name="Kuo A."/>
            <person name="Thoen E."/>
            <person name="Andreopoulos B."/>
            <person name="Lu D."/>
            <person name="Skrede I."/>
            <person name="Drula E."/>
            <person name="Henrissat B."/>
            <person name="Morin E."/>
            <person name="Kohler A."/>
            <person name="Barry K."/>
            <person name="LaButti K."/>
            <person name="Morin E."/>
            <person name="Salamov A."/>
            <person name="Lipzen A."/>
            <person name="Mereny Z."/>
            <person name="Hegedus B."/>
            <person name="Baldrian P."/>
            <person name="Stursova M."/>
            <person name="Weitz H."/>
            <person name="Taylor A."/>
            <person name="Grigoriev I.V."/>
            <person name="Nagy L.G."/>
            <person name="Martin F."/>
            <person name="Kauserud H."/>
        </authorList>
    </citation>
    <scope>NUCLEOTIDE SEQUENCE</scope>
    <source>
        <strain evidence="1">CBHHK182m</strain>
    </source>
</reference>
<sequence>MDHCLKIVEIVDMICSHLDPPPHSWSLSSQRKFRDLAAMARTCKAFQHPALDYLWRETTLEKLVLRCMPSDLWAVGTVLDVSETVKIIRQLRPVRDSDWDCIRLYAPRVKTLYAGHGAGWPSSAEVLPILAVSLPESLFDNLRRLTWQHKEDYFHHIRLFLHSTLTSIHFWLCSDASASLFPALTRKCPNLTEIFTPVRAGYPHDSVSLADFICGFKSPEYLSVPSLDHDVLQHLAGQPTLRSLSMTSFSTVLTLPMNERRPFSGLRKLSLLYPKILAATQFFGVCIDVPLREAEVTFSEFLTPAEFHDLFAAASGGVSHSSLTDLYIETQWDCYTSEDISATNLVRPLSVRLLLDFANLTTLFIRTPIGFDLDNNIILDMARAWRQIQTLQMLGTHLTSPAELSCMSRVLCAKLPTFATPLNRIRCNHQRLDVEHSPISAPISIARFLSRIFPKIRIVQTHWEYHDDEEEEEEEELGANDLRVQARWNEVKTLLPEVLAIREEEKALARELRRSS</sequence>
<gene>
    <name evidence="1" type="ORF">B0H16DRAFT_1729394</name>
</gene>
<evidence type="ECO:0000313" key="2">
    <source>
        <dbReference type="Proteomes" id="UP001215598"/>
    </source>
</evidence>
<dbReference type="AlphaFoldDB" id="A0AAD7N004"/>
<name>A0AAD7N004_9AGAR</name>